<dbReference type="InterPro" id="IPR026960">
    <property type="entry name" value="RVT-Znf"/>
</dbReference>
<sequence>MLWLAARGRLNTADRVHGEICTRCVLCNEDEETHGHLFFNCSFTAGIWAVTGRRAQVRWPANDQDIFHWASLNLQGILDAKHIIAKLILSSTVYFVWYERNNRIFKHQFTPREQIQKDIIGLVRDRLSTILTSKIHFSSIIRDDWGLTGEEARVIGPAQA</sequence>
<evidence type="ECO:0000313" key="2">
    <source>
        <dbReference type="EMBL" id="KAJ6674332.1"/>
    </source>
</evidence>
<name>A0A9Q0NR13_SALPP</name>
<dbReference type="OrthoDB" id="851651at2759"/>
<dbReference type="Pfam" id="PF13966">
    <property type="entry name" value="zf-RVT"/>
    <property type="match status" value="1"/>
</dbReference>
<organism evidence="2 3">
    <name type="scientific">Salix purpurea</name>
    <name type="common">Purple osier willow</name>
    <dbReference type="NCBI Taxonomy" id="77065"/>
    <lineage>
        <taxon>Eukaryota</taxon>
        <taxon>Viridiplantae</taxon>
        <taxon>Streptophyta</taxon>
        <taxon>Embryophyta</taxon>
        <taxon>Tracheophyta</taxon>
        <taxon>Spermatophyta</taxon>
        <taxon>Magnoliopsida</taxon>
        <taxon>eudicotyledons</taxon>
        <taxon>Gunneridae</taxon>
        <taxon>Pentapetalae</taxon>
        <taxon>rosids</taxon>
        <taxon>fabids</taxon>
        <taxon>Malpighiales</taxon>
        <taxon>Salicaceae</taxon>
        <taxon>Saliceae</taxon>
        <taxon>Salix</taxon>
    </lineage>
</organism>
<keyword evidence="3" id="KW-1185">Reference proteome</keyword>
<reference evidence="2" key="1">
    <citation type="submission" date="2022-11" db="EMBL/GenBank/DDBJ databases">
        <authorList>
            <person name="Hyden B.L."/>
            <person name="Feng K."/>
            <person name="Yates T."/>
            <person name="Jawdy S."/>
            <person name="Smart L.B."/>
            <person name="Muchero W."/>
        </authorList>
    </citation>
    <scope>NUCLEOTIDE SEQUENCE</scope>
    <source>
        <tissue evidence="2">Shoot tip</tissue>
    </source>
</reference>
<feature type="domain" description="Reverse transcriptase zinc-binding" evidence="1">
    <location>
        <begin position="1"/>
        <end position="48"/>
    </location>
</feature>
<dbReference type="PANTHER" id="PTHR33116:SF84">
    <property type="entry name" value="RNA-DIRECTED DNA POLYMERASE"/>
    <property type="match status" value="1"/>
</dbReference>
<accession>A0A9Q0NR13</accession>
<evidence type="ECO:0000313" key="3">
    <source>
        <dbReference type="Proteomes" id="UP001151532"/>
    </source>
</evidence>
<dbReference type="EMBL" id="JAPFFK010000394">
    <property type="protein sequence ID" value="KAJ6674332.1"/>
    <property type="molecule type" value="Genomic_DNA"/>
</dbReference>
<protein>
    <recommendedName>
        <fullName evidence="1">Reverse transcriptase zinc-binding domain-containing protein</fullName>
    </recommendedName>
</protein>
<dbReference type="AlphaFoldDB" id="A0A9Q0NR13"/>
<proteinExistence type="predicted"/>
<comment type="caution">
    <text evidence="2">The sequence shown here is derived from an EMBL/GenBank/DDBJ whole genome shotgun (WGS) entry which is preliminary data.</text>
</comment>
<evidence type="ECO:0000259" key="1">
    <source>
        <dbReference type="Pfam" id="PF13966"/>
    </source>
</evidence>
<dbReference type="PANTHER" id="PTHR33116">
    <property type="entry name" value="REVERSE TRANSCRIPTASE ZINC-BINDING DOMAIN-CONTAINING PROTEIN-RELATED-RELATED"/>
    <property type="match status" value="1"/>
</dbReference>
<dbReference type="Proteomes" id="UP001151532">
    <property type="component" value="Unassembled WGS sequence"/>
</dbReference>
<gene>
    <name evidence="2" type="ORF">OIU79_021509</name>
</gene>
<reference evidence="2" key="2">
    <citation type="journal article" date="2023" name="Int. J. Mol. Sci.">
        <title>De Novo Assembly and Annotation of 11 Diverse Shrub Willow (Salix) Genomes Reveals Novel Gene Organization in Sex-Linked Regions.</title>
        <authorList>
            <person name="Hyden B."/>
            <person name="Feng K."/>
            <person name="Yates T.B."/>
            <person name="Jawdy S."/>
            <person name="Cereghino C."/>
            <person name="Smart L.B."/>
            <person name="Muchero W."/>
        </authorList>
    </citation>
    <scope>NUCLEOTIDE SEQUENCE</scope>
    <source>
        <tissue evidence="2">Shoot tip</tissue>
    </source>
</reference>